<dbReference type="RefSeq" id="WP_009008737.1">
    <property type="nucleotide sequence ID" value="NZ_AP031443.1"/>
</dbReference>
<dbReference type="AlphaFoldDB" id="A0A6N2XXE3"/>
<organism evidence="1">
    <name type="scientific">Thomasclavelia ramosa</name>
    <dbReference type="NCBI Taxonomy" id="1547"/>
    <lineage>
        <taxon>Bacteria</taxon>
        <taxon>Bacillati</taxon>
        <taxon>Bacillota</taxon>
        <taxon>Erysipelotrichia</taxon>
        <taxon>Erysipelotrichales</taxon>
        <taxon>Coprobacillaceae</taxon>
        <taxon>Thomasclavelia</taxon>
    </lineage>
</organism>
<name>A0A6N2XXE3_9FIRM</name>
<dbReference type="GeneID" id="64196791"/>
<gene>
    <name evidence="1" type="ORF">CRLFYP8_00867</name>
</gene>
<evidence type="ECO:0000313" key="1">
    <source>
        <dbReference type="EMBL" id="VYT58487.1"/>
    </source>
</evidence>
<proteinExistence type="predicted"/>
<sequence length="206" mass="23543">MERIVILNGSPRAPKSNSKCYADIFSKKYNKDIEYYNITKQNHDKLCSKMNDFSDMLLVFPLYADGIPATLLNFLKSLENNLPDKKPVISVIINCGFLEYTQNDLAVKMIELFCKKTNCEFGSVLKIGSGEAILKTPFKIFVTRKVKKLANSILSKNYKTLHITMPLTPKLFIKASTKYWIEYGNRNGITKEQMDTMSIEDDNTLV</sequence>
<dbReference type="Gene3D" id="3.40.50.360">
    <property type="match status" value="1"/>
</dbReference>
<dbReference type="InterPro" id="IPR029039">
    <property type="entry name" value="Flavoprotein-like_sf"/>
</dbReference>
<reference evidence="1" key="1">
    <citation type="submission" date="2019-11" db="EMBL/GenBank/DDBJ databases">
        <authorList>
            <person name="Feng L."/>
        </authorList>
    </citation>
    <scope>NUCLEOTIDE SEQUENCE</scope>
    <source>
        <strain evidence="1">CramosumLFYP8</strain>
    </source>
</reference>
<evidence type="ECO:0008006" key="2">
    <source>
        <dbReference type="Google" id="ProtNLM"/>
    </source>
</evidence>
<accession>A0A6N2XXE3</accession>
<dbReference type="SUPFAM" id="SSF52218">
    <property type="entry name" value="Flavoproteins"/>
    <property type="match status" value="1"/>
</dbReference>
<protein>
    <recommendedName>
        <fullName evidence="2">Flavodoxin-like fold domain-containing protein</fullName>
    </recommendedName>
</protein>
<dbReference type="EMBL" id="CACRTL010000003">
    <property type="protein sequence ID" value="VYT58487.1"/>
    <property type="molecule type" value="Genomic_DNA"/>
</dbReference>